<feature type="transmembrane region" description="Helical" evidence="15">
    <location>
        <begin position="6"/>
        <end position="23"/>
    </location>
</feature>
<evidence type="ECO:0000313" key="17">
    <source>
        <dbReference type="Proteomes" id="UP001362999"/>
    </source>
</evidence>
<dbReference type="GO" id="GO:0004497">
    <property type="term" value="F:monooxygenase activity"/>
    <property type="evidence" value="ECO:0007669"/>
    <property type="project" value="UniProtKB-KW"/>
</dbReference>
<name>A0AAW0D1N4_9AGAR</name>
<dbReference type="SUPFAM" id="SSF48264">
    <property type="entry name" value="Cytochrome P450"/>
    <property type="match status" value="1"/>
</dbReference>
<evidence type="ECO:0000256" key="6">
    <source>
        <dbReference type="ARBA" id="ARBA00022692"/>
    </source>
</evidence>
<dbReference type="PRINTS" id="PR00385">
    <property type="entry name" value="P450"/>
</dbReference>
<comment type="caution">
    <text evidence="16">The sequence shown here is derived from an EMBL/GenBank/DDBJ whole genome shotgun (WGS) entry which is preliminary data.</text>
</comment>
<dbReference type="Proteomes" id="UP001362999">
    <property type="component" value="Unassembled WGS sequence"/>
</dbReference>
<keyword evidence="10 13" id="KW-0408">Iron</keyword>
<evidence type="ECO:0000256" key="11">
    <source>
        <dbReference type="ARBA" id="ARBA00023033"/>
    </source>
</evidence>
<evidence type="ECO:0000256" key="4">
    <source>
        <dbReference type="ARBA" id="ARBA00010617"/>
    </source>
</evidence>
<gene>
    <name evidence="16" type="ORF">R3P38DRAFT_3177504</name>
</gene>
<dbReference type="GO" id="GO:0016020">
    <property type="term" value="C:membrane"/>
    <property type="evidence" value="ECO:0007669"/>
    <property type="project" value="UniProtKB-SubCell"/>
</dbReference>
<sequence length="526" mass="58050">MTISQYSLAAAGALAVYVAYVVFRPRRNLCDIPGPPSPSWLFGNMLQLLTTPIYGEYEFKWLRKYGSVYRVKGCFGEDRLMISDPAALQVILNGRQYYTMAPGFENSVQLIYDPGSAILCKEEEHKRLRGALNNGFTATAVRTYLPIFTRVADMLTEQFDAMAGQPAANLLPSLGRATLSAVTEAVLGLSLEDLGDEFISTNFLMVGMASTSSPSAVLGDAIMALMPNAIRNLARHLPIKPLKSLDKARFLAHKIGRSVIRDIRHARIEGLDGVGAFYDELDNKWIPSFAVDGTLSEHELLAQTSLLLLAGQDTTGNTMGFAFLELARNIDFQDQLRTEIHSSLGAGGDTTVYENMPLLNAFIKETLRMYPSVSLSDRVAVQDHMLPLSQPITTSHGTQITEIPIMKGQVVYLATGQYQRSNLRWGEDAHEFKPSRWMHEGPPHKVQDGVGGYANLLTFHGGSHVCLGWRFALLEMQVFISELVGKFEFSLPADDRSRTVCRYALTLQPALPNGKKGALVSLKRVV</sequence>
<keyword evidence="7 13" id="KW-0479">Metal-binding</keyword>
<dbReference type="AlphaFoldDB" id="A0AAW0D1N4"/>
<evidence type="ECO:0000256" key="1">
    <source>
        <dbReference type="ARBA" id="ARBA00001971"/>
    </source>
</evidence>
<evidence type="ECO:0000256" key="5">
    <source>
        <dbReference type="ARBA" id="ARBA00022617"/>
    </source>
</evidence>
<dbReference type="InterPro" id="IPR050121">
    <property type="entry name" value="Cytochrome_P450_monoxygenase"/>
</dbReference>
<organism evidence="16 17">
    <name type="scientific">Favolaschia claudopus</name>
    <dbReference type="NCBI Taxonomy" id="2862362"/>
    <lineage>
        <taxon>Eukaryota</taxon>
        <taxon>Fungi</taxon>
        <taxon>Dikarya</taxon>
        <taxon>Basidiomycota</taxon>
        <taxon>Agaricomycotina</taxon>
        <taxon>Agaricomycetes</taxon>
        <taxon>Agaricomycetidae</taxon>
        <taxon>Agaricales</taxon>
        <taxon>Marasmiineae</taxon>
        <taxon>Mycenaceae</taxon>
        <taxon>Favolaschia</taxon>
    </lineage>
</organism>
<dbReference type="InterPro" id="IPR036396">
    <property type="entry name" value="Cyt_P450_sf"/>
</dbReference>
<dbReference type="PANTHER" id="PTHR24305:SF166">
    <property type="entry name" value="CYTOCHROME P450 12A4, MITOCHONDRIAL-RELATED"/>
    <property type="match status" value="1"/>
</dbReference>
<evidence type="ECO:0000256" key="8">
    <source>
        <dbReference type="ARBA" id="ARBA00022989"/>
    </source>
</evidence>
<dbReference type="Gene3D" id="1.10.630.10">
    <property type="entry name" value="Cytochrome P450"/>
    <property type="match status" value="1"/>
</dbReference>
<evidence type="ECO:0000256" key="10">
    <source>
        <dbReference type="ARBA" id="ARBA00023004"/>
    </source>
</evidence>
<evidence type="ECO:0000256" key="14">
    <source>
        <dbReference type="RuleBase" id="RU000461"/>
    </source>
</evidence>
<evidence type="ECO:0000256" key="7">
    <source>
        <dbReference type="ARBA" id="ARBA00022723"/>
    </source>
</evidence>
<keyword evidence="11 14" id="KW-0503">Monooxygenase</keyword>
<keyword evidence="9 14" id="KW-0560">Oxidoreductase</keyword>
<evidence type="ECO:0000313" key="16">
    <source>
        <dbReference type="EMBL" id="KAK7045285.1"/>
    </source>
</evidence>
<keyword evidence="5 13" id="KW-0349">Heme</keyword>
<accession>A0AAW0D1N4</accession>
<comment type="pathway">
    <text evidence="3">Secondary metabolite biosynthesis; terpenoid biosynthesis.</text>
</comment>
<proteinExistence type="inferred from homology"/>
<evidence type="ECO:0000256" key="9">
    <source>
        <dbReference type="ARBA" id="ARBA00023002"/>
    </source>
</evidence>
<keyword evidence="12 15" id="KW-0472">Membrane</keyword>
<dbReference type="GO" id="GO:0005506">
    <property type="term" value="F:iron ion binding"/>
    <property type="evidence" value="ECO:0007669"/>
    <property type="project" value="InterPro"/>
</dbReference>
<comment type="similarity">
    <text evidence="4 14">Belongs to the cytochrome P450 family.</text>
</comment>
<feature type="binding site" description="axial binding residue" evidence="13">
    <location>
        <position position="466"/>
    </location>
    <ligand>
        <name>heme</name>
        <dbReference type="ChEBI" id="CHEBI:30413"/>
    </ligand>
    <ligandPart>
        <name>Fe</name>
        <dbReference type="ChEBI" id="CHEBI:18248"/>
    </ligandPart>
</feature>
<keyword evidence="6 15" id="KW-0812">Transmembrane</keyword>
<dbReference type="GO" id="GO:0020037">
    <property type="term" value="F:heme binding"/>
    <property type="evidence" value="ECO:0007669"/>
    <property type="project" value="InterPro"/>
</dbReference>
<dbReference type="GO" id="GO:0016705">
    <property type="term" value="F:oxidoreductase activity, acting on paired donors, with incorporation or reduction of molecular oxygen"/>
    <property type="evidence" value="ECO:0007669"/>
    <property type="project" value="InterPro"/>
</dbReference>
<dbReference type="PRINTS" id="PR00465">
    <property type="entry name" value="EP450IV"/>
</dbReference>
<dbReference type="InterPro" id="IPR017972">
    <property type="entry name" value="Cyt_P450_CS"/>
</dbReference>
<keyword evidence="17" id="KW-1185">Reference proteome</keyword>
<comment type="cofactor">
    <cofactor evidence="1 13">
        <name>heme</name>
        <dbReference type="ChEBI" id="CHEBI:30413"/>
    </cofactor>
</comment>
<evidence type="ECO:0000256" key="15">
    <source>
        <dbReference type="SAM" id="Phobius"/>
    </source>
</evidence>
<keyword evidence="8 15" id="KW-1133">Transmembrane helix</keyword>
<dbReference type="PANTHER" id="PTHR24305">
    <property type="entry name" value="CYTOCHROME P450"/>
    <property type="match status" value="1"/>
</dbReference>
<reference evidence="16 17" key="1">
    <citation type="journal article" date="2024" name="J Genomics">
        <title>Draft genome sequencing and assembly of Favolaschia claudopus CIRM-BRFM 2984 isolated from oak limbs.</title>
        <authorList>
            <person name="Navarro D."/>
            <person name="Drula E."/>
            <person name="Chaduli D."/>
            <person name="Cazenave R."/>
            <person name="Ahrendt S."/>
            <person name="Wang J."/>
            <person name="Lipzen A."/>
            <person name="Daum C."/>
            <person name="Barry K."/>
            <person name="Grigoriev I.V."/>
            <person name="Favel A."/>
            <person name="Rosso M.N."/>
            <person name="Martin F."/>
        </authorList>
    </citation>
    <scope>NUCLEOTIDE SEQUENCE [LARGE SCALE GENOMIC DNA]</scope>
    <source>
        <strain evidence="16 17">CIRM-BRFM 2984</strain>
    </source>
</reference>
<dbReference type="InterPro" id="IPR002403">
    <property type="entry name" value="Cyt_P450_E_grp-IV"/>
</dbReference>
<dbReference type="InterPro" id="IPR001128">
    <property type="entry name" value="Cyt_P450"/>
</dbReference>
<dbReference type="Pfam" id="PF00067">
    <property type="entry name" value="p450"/>
    <property type="match status" value="1"/>
</dbReference>
<dbReference type="EMBL" id="JAWWNJ010000011">
    <property type="protein sequence ID" value="KAK7045285.1"/>
    <property type="molecule type" value="Genomic_DNA"/>
</dbReference>
<evidence type="ECO:0000256" key="12">
    <source>
        <dbReference type="ARBA" id="ARBA00023136"/>
    </source>
</evidence>
<protein>
    <submittedName>
        <fullName evidence="16">Cytochrome P450</fullName>
    </submittedName>
</protein>
<comment type="subcellular location">
    <subcellularLocation>
        <location evidence="2">Membrane</location>
    </subcellularLocation>
</comment>
<evidence type="ECO:0000256" key="3">
    <source>
        <dbReference type="ARBA" id="ARBA00004721"/>
    </source>
</evidence>
<evidence type="ECO:0000256" key="2">
    <source>
        <dbReference type="ARBA" id="ARBA00004370"/>
    </source>
</evidence>
<evidence type="ECO:0000256" key="13">
    <source>
        <dbReference type="PIRSR" id="PIRSR602403-1"/>
    </source>
</evidence>
<dbReference type="PROSITE" id="PS00086">
    <property type="entry name" value="CYTOCHROME_P450"/>
    <property type="match status" value="1"/>
</dbReference>